<gene>
    <name evidence="2" type="ORF">Tci_876154</name>
</gene>
<feature type="region of interest" description="Disordered" evidence="1">
    <location>
        <begin position="69"/>
        <end position="96"/>
    </location>
</feature>
<evidence type="ECO:0000313" key="2">
    <source>
        <dbReference type="EMBL" id="GFD04185.1"/>
    </source>
</evidence>
<proteinExistence type="predicted"/>
<name>A0A699T125_TANCI</name>
<sequence length="96" mass="9826">MKEASLLGGYQLAAGTQRPKVAQVGHGLPFVAKFYTQAQARLHAFGYALQRQGQALATTLCERASAAAVARNDEPAGATTAPNAGSPPCTGSSARP</sequence>
<accession>A0A699T125</accession>
<evidence type="ECO:0000256" key="1">
    <source>
        <dbReference type="SAM" id="MobiDB-lite"/>
    </source>
</evidence>
<organism evidence="2">
    <name type="scientific">Tanacetum cinerariifolium</name>
    <name type="common">Dalmatian daisy</name>
    <name type="synonym">Chrysanthemum cinerariifolium</name>
    <dbReference type="NCBI Taxonomy" id="118510"/>
    <lineage>
        <taxon>Eukaryota</taxon>
        <taxon>Viridiplantae</taxon>
        <taxon>Streptophyta</taxon>
        <taxon>Embryophyta</taxon>
        <taxon>Tracheophyta</taxon>
        <taxon>Spermatophyta</taxon>
        <taxon>Magnoliopsida</taxon>
        <taxon>eudicotyledons</taxon>
        <taxon>Gunneridae</taxon>
        <taxon>Pentapetalae</taxon>
        <taxon>asterids</taxon>
        <taxon>campanulids</taxon>
        <taxon>Asterales</taxon>
        <taxon>Asteraceae</taxon>
        <taxon>Asteroideae</taxon>
        <taxon>Anthemideae</taxon>
        <taxon>Anthemidinae</taxon>
        <taxon>Tanacetum</taxon>
    </lineage>
</organism>
<reference evidence="2" key="1">
    <citation type="journal article" date="2019" name="Sci. Rep.">
        <title>Draft genome of Tanacetum cinerariifolium, the natural source of mosquito coil.</title>
        <authorList>
            <person name="Yamashiro T."/>
            <person name="Shiraishi A."/>
            <person name="Satake H."/>
            <person name="Nakayama K."/>
        </authorList>
    </citation>
    <scope>NUCLEOTIDE SEQUENCE</scope>
</reference>
<comment type="caution">
    <text evidence="2">The sequence shown here is derived from an EMBL/GenBank/DDBJ whole genome shotgun (WGS) entry which is preliminary data.</text>
</comment>
<dbReference type="AlphaFoldDB" id="A0A699T125"/>
<protein>
    <submittedName>
        <fullName evidence="2">Uncharacterized protein</fullName>
    </submittedName>
</protein>
<dbReference type="EMBL" id="BKCJ011209930">
    <property type="protein sequence ID" value="GFD04185.1"/>
    <property type="molecule type" value="Genomic_DNA"/>
</dbReference>